<dbReference type="Pfam" id="PF00024">
    <property type="entry name" value="PAN_1"/>
    <property type="match status" value="2"/>
</dbReference>
<evidence type="ECO:0000256" key="3">
    <source>
        <dbReference type="SAM" id="SignalP"/>
    </source>
</evidence>
<comment type="caution">
    <text evidence="5">The sequence shown here is derived from an EMBL/GenBank/DDBJ whole genome shotgun (WGS) entry which is preliminary data.</text>
</comment>
<keyword evidence="2" id="KW-0106">Calcium</keyword>
<dbReference type="SUPFAM" id="SSF57414">
    <property type="entry name" value="Hairpin loop containing domain-like"/>
    <property type="match status" value="1"/>
</dbReference>
<dbReference type="PROSITE" id="PS50948">
    <property type="entry name" value="PAN"/>
    <property type="match status" value="2"/>
</dbReference>
<feature type="signal peptide" evidence="3">
    <location>
        <begin position="1"/>
        <end position="22"/>
    </location>
</feature>
<feature type="domain" description="Apple" evidence="4">
    <location>
        <begin position="24"/>
        <end position="99"/>
    </location>
</feature>
<protein>
    <recommendedName>
        <fullName evidence="4">Apple domain-containing protein</fullName>
    </recommendedName>
</protein>
<keyword evidence="6" id="KW-1185">Reference proteome</keyword>
<dbReference type="AlphaFoldDB" id="A0A3M6TSD4"/>
<dbReference type="SMART" id="SM00473">
    <property type="entry name" value="PAN_AP"/>
    <property type="match status" value="2"/>
</dbReference>
<dbReference type="InterPro" id="IPR013320">
    <property type="entry name" value="ConA-like_dom_sf"/>
</dbReference>
<dbReference type="SUPFAM" id="SSF49899">
    <property type="entry name" value="Concanavalin A-like lectins/glucanases"/>
    <property type="match status" value="2"/>
</dbReference>
<dbReference type="SMART" id="SM00159">
    <property type="entry name" value="PTX"/>
    <property type="match status" value="1"/>
</dbReference>
<dbReference type="Proteomes" id="UP000275408">
    <property type="component" value="Unassembled WGS sequence"/>
</dbReference>
<feature type="domain" description="Apple" evidence="4">
    <location>
        <begin position="585"/>
        <end position="660"/>
    </location>
</feature>
<keyword evidence="3" id="KW-0732">Signal</keyword>
<dbReference type="Gene3D" id="2.60.120.200">
    <property type="match status" value="2"/>
</dbReference>
<evidence type="ECO:0000256" key="2">
    <source>
        <dbReference type="ARBA" id="ARBA00022837"/>
    </source>
</evidence>
<evidence type="ECO:0000256" key="1">
    <source>
        <dbReference type="ARBA" id="ARBA00022723"/>
    </source>
</evidence>
<evidence type="ECO:0000313" key="5">
    <source>
        <dbReference type="EMBL" id="RMX44323.1"/>
    </source>
</evidence>
<proteinExistence type="predicted"/>
<dbReference type="GO" id="GO:0046872">
    <property type="term" value="F:metal ion binding"/>
    <property type="evidence" value="ECO:0007669"/>
    <property type="project" value="UniProtKB-KW"/>
</dbReference>
<evidence type="ECO:0000259" key="4">
    <source>
        <dbReference type="PROSITE" id="PS50948"/>
    </source>
</evidence>
<gene>
    <name evidence="5" type="ORF">pdam_00018878</name>
</gene>
<evidence type="ECO:0000313" key="6">
    <source>
        <dbReference type="Proteomes" id="UP000275408"/>
    </source>
</evidence>
<organism evidence="5 6">
    <name type="scientific">Pocillopora damicornis</name>
    <name type="common">Cauliflower coral</name>
    <name type="synonym">Millepora damicornis</name>
    <dbReference type="NCBI Taxonomy" id="46731"/>
    <lineage>
        <taxon>Eukaryota</taxon>
        <taxon>Metazoa</taxon>
        <taxon>Cnidaria</taxon>
        <taxon>Anthozoa</taxon>
        <taxon>Hexacorallia</taxon>
        <taxon>Scleractinia</taxon>
        <taxon>Astrocoeniina</taxon>
        <taxon>Pocilloporidae</taxon>
        <taxon>Pocillopora</taxon>
    </lineage>
</organism>
<dbReference type="InterPro" id="IPR051005">
    <property type="entry name" value="Pentraxin_domain"/>
</dbReference>
<dbReference type="InterPro" id="IPR001759">
    <property type="entry name" value="PTX_dom"/>
</dbReference>
<dbReference type="PANTHER" id="PTHR45869">
    <property type="entry name" value="C-REACTIVE PROTEIN-RELATED"/>
    <property type="match status" value="1"/>
</dbReference>
<name>A0A3M6TSD4_POCDA</name>
<dbReference type="PANTHER" id="PTHR45869:SF8">
    <property type="entry name" value="LAMG-LIKE JELLYROLL FOLD DOMAIN-CONTAINING PROTEIN"/>
    <property type="match status" value="1"/>
</dbReference>
<dbReference type="Pfam" id="PF00354">
    <property type="entry name" value="Pentaxin"/>
    <property type="match status" value="2"/>
</dbReference>
<dbReference type="EMBL" id="RCHS01003009">
    <property type="protein sequence ID" value="RMX44323.1"/>
    <property type="molecule type" value="Genomic_DNA"/>
</dbReference>
<dbReference type="Gene3D" id="3.50.4.10">
    <property type="entry name" value="Hepatocyte Growth Factor"/>
    <property type="match status" value="1"/>
</dbReference>
<sequence length="1113" mass="124883">MTWKYCILHLLASFTALVMVDAQCRTEISIPGMALDGFVFKIMSATAPHQCEVHCEREITCQSYNYVIGEKICELNNRTKEARPHNFRSDPARFYIRRFIGRVPLGSISEIPAISCGEIEASEGKYDISNKYWLDSSFTGQAELVDCSNTVKTITSPARGKGEPEDQDDYDFELVFRETQQMNYVKHTLNPMWIAHFTVCAWIHTPDVQQNKKVTIISVLTRLNDDSHKALTVQIDGQGNVYFSYGNDRITLSNVFATSSPRDQMVFLCIRVQTHSPYMDVIVNADFKSIISSDSVKYHNIRWSQVILGQNQKADGTIKNDSSLDGRISGVNIWQGRLSEVNTKNWYNSGLKNQYYKPDIIGWPEFGSLDKRFGDVHFVKVASGGRHWRNVSDSEVDVQTTNDVSAPKSYESGSGIVIDVERRSQVTCSDGSYLAFVDGVFISVSGSWKRIAYKQTFLETQKCFAIFGSVPDWATGIFTPGVTEFDLDLDELWTQNLKSPQGNYFDGMNNQCGDGHFWMVNQPNTPVAEVSLRRKSGVSDAGISTFGKCGMFKFRISDIRNMPGSYCFFHFLASFTTFVMAGAQCRTEISIPGMALDGFVFKRMSVTAPHQCDFSCEREVTCQSYNYVIGEKICELNNRTKEARPENFRSDPARFYKRRLVGRVPLGSIPELPAISCREIKASEGEYTINNKYWLDRNCTGQTELVNCSNSVEGKGEPSNQIDYDFELVFRKTQETSYVVQNMLEKWVDGFTVCAWIYTPGVEPGKKMTVISVLTKMNGVHKVLRVQIDGQGNFEFSYENDRTTSSSLFASPTNQMVFLCVRVKSQNSPYMEAIVNAEFGSTVSSDSVVYSVAQWAQIIIGQNQKADGTVENDTPFDGRISSVNIWFGVLDEQNIVNWYNEGLKYYVPNIIKWPELGLSSKRFGVVHFVKVTSAGRHWRNVSVDEVEVQTTSNVVAAKTVEGGSGVVIEVQLESPVDCPVGSYGAPTDGVFISVSGDWKRISYKQMFLQTQTCFAVFGSVPDWASDIFTPGVSEFDPNLDELWEEEYLGPNDNLFNGVNTLCGDGHFWMVNQPNTPVAGVSLRRKSGVSNAGISTFGKCGMFNFKISDIRVLE</sequence>
<accession>A0A3M6TSD4</accession>
<dbReference type="OrthoDB" id="5952353at2759"/>
<dbReference type="InterPro" id="IPR003609">
    <property type="entry name" value="Pan_app"/>
</dbReference>
<feature type="chain" id="PRO_5018117064" description="Apple domain-containing protein" evidence="3">
    <location>
        <begin position="23"/>
        <end position="1113"/>
    </location>
</feature>
<reference evidence="5 6" key="1">
    <citation type="journal article" date="2018" name="Sci. Rep.">
        <title>Comparative analysis of the Pocillopora damicornis genome highlights role of immune system in coral evolution.</title>
        <authorList>
            <person name="Cunning R."/>
            <person name="Bay R.A."/>
            <person name="Gillette P."/>
            <person name="Baker A.C."/>
            <person name="Traylor-Knowles N."/>
        </authorList>
    </citation>
    <scope>NUCLEOTIDE SEQUENCE [LARGE SCALE GENOMIC DNA]</scope>
    <source>
        <strain evidence="5">RSMAS</strain>
        <tissue evidence="5">Whole animal</tissue>
    </source>
</reference>
<keyword evidence="1" id="KW-0479">Metal-binding</keyword>